<dbReference type="InterPro" id="IPR029339">
    <property type="entry name" value="FAM219"/>
</dbReference>
<feature type="region of interest" description="Disordered" evidence="2">
    <location>
        <begin position="1"/>
        <end position="25"/>
    </location>
</feature>
<proteinExistence type="inferred from homology"/>
<dbReference type="Pfam" id="PF15260">
    <property type="entry name" value="FAM219A"/>
    <property type="match status" value="1"/>
</dbReference>
<dbReference type="STRING" id="102285.A0A0R3TQ03"/>
<organism evidence="3">
    <name type="scientific">Rodentolepis nana</name>
    <name type="common">Dwarf tapeworm</name>
    <name type="synonym">Hymenolepis nana</name>
    <dbReference type="NCBI Taxonomy" id="102285"/>
    <lineage>
        <taxon>Eukaryota</taxon>
        <taxon>Metazoa</taxon>
        <taxon>Spiralia</taxon>
        <taxon>Lophotrochozoa</taxon>
        <taxon>Platyhelminthes</taxon>
        <taxon>Cestoda</taxon>
        <taxon>Eucestoda</taxon>
        <taxon>Cyclophyllidea</taxon>
        <taxon>Hymenolepididae</taxon>
        <taxon>Rodentolepis</taxon>
    </lineage>
</organism>
<dbReference type="AlphaFoldDB" id="A0A0R3TQ03"/>
<evidence type="ECO:0000313" key="3">
    <source>
        <dbReference type="WBParaSite" id="HNAJ_0000959101-mRNA-1"/>
    </source>
</evidence>
<reference evidence="3" key="1">
    <citation type="submission" date="2017-02" db="UniProtKB">
        <authorList>
            <consortium name="WormBaseParasite"/>
        </authorList>
    </citation>
    <scope>IDENTIFICATION</scope>
</reference>
<comment type="similarity">
    <text evidence="1">Belongs to the FAM219 family.</text>
</comment>
<protein>
    <submittedName>
        <fullName evidence="3">Protein FAM219B</fullName>
    </submittedName>
</protein>
<evidence type="ECO:0000256" key="2">
    <source>
        <dbReference type="SAM" id="MobiDB-lite"/>
    </source>
</evidence>
<evidence type="ECO:0000256" key="1">
    <source>
        <dbReference type="ARBA" id="ARBA00010549"/>
    </source>
</evidence>
<sequence>LPTVGQKGHSLEKYKGPAFQNDKHTKGRRYNLLSRDRLNVPTKGKEGRYLHDLSQEQSQRLISISSDEDSFCDIYNTSFVSSLADDEMHEFLRRDGFDLDRQLSTAESEFPDLDLIPPHFVTKSRSPCSRFICCNRCKTLCTIM</sequence>
<dbReference type="WBParaSite" id="HNAJ_0000959101-mRNA-1">
    <property type="protein sequence ID" value="HNAJ_0000959101-mRNA-1"/>
    <property type="gene ID" value="HNAJ_0000959101"/>
</dbReference>
<name>A0A0R3TQ03_RODNA</name>
<accession>A0A0R3TQ03</accession>